<protein>
    <submittedName>
        <fullName evidence="2">Uncharacterized protein</fullName>
    </submittedName>
</protein>
<accession>A0A285I1P5</accession>
<evidence type="ECO:0000313" key="2">
    <source>
        <dbReference type="EMBL" id="SNY41879.1"/>
    </source>
</evidence>
<feature type="coiled-coil region" evidence="1">
    <location>
        <begin position="222"/>
        <end position="256"/>
    </location>
</feature>
<gene>
    <name evidence="2" type="ORF">SAMN06265827_1294</name>
</gene>
<evidence type="ECO:0000313" key="3">
    <source>
        <dbReference type="Proteomes" id="UP000219573"/>
    </source>
</evidence>
<proteinExistence type="predicted"/>
<keyword evidence="3" id="KW-1185">Reference proteome</keyword>
<dbReference type="AlphaFoldDB" id="A0A285I1P5"/>
<dbReference type="Proteomes" id="UP000219573">
    <property type="component" value="Unassembled WGS sequence"/>
</dbReference>
<evidence type="ECO:0000256" key="1">
    <source>
        <dbReference type="SAM" id="Coils"/>
    </source>
</evidence>
<reference evidence="3" key="1">
    <citation type="submission" date="2017-09" db="EMBL/GenBank/DDBJ databases">
        <authorList>
            <person name="Varghese N."/>
            <person name="Submissions S."/>
        </authorList>
    </citation>
    <scope>NUCLEOTIDE SEQUENCE [LARGE SCALE GENOMIC DNA]</scope>
    <source>
        <strain evidence="3">MSL47</strain>
    </source>
</reference>
<dbReference type="OrthoDB" id="2111763at2"/>
<sequence>MGLLSGLVNVAKTVVKKIISNPFPFPGPGGPLPSPVPWPNPGGTLKKVLDMIFGSGKKNDELAEDTGNTDSYDMNNAELNETIHINKILDEYKRRIEDKIDLLEESCINESQEYFNYLIDEMDKMEEKYNIKINTRRFKRYIKDIEKEIRGSSKRHISRRVSLADNECREILAMSKGERKKSRMKEFAKEVIKETLFELSDSIKVITEEQQDYLDDIFNDKIDEIIKNNKKKLSEVEEIEELIDSNRKDYEMKKSEINLTIDICQLAVKEIKL</sequence>
<dbReference type="RefSeq" id="WP_097019067.1">
    <property type="nucleotide sequence ID" value="NZ_OBDZ01000029.1"/>
</dbReference>
<dbReference type="EMBL" id="OBDZ01000029">
    <property type="protein sequence ID" value="SNY41879.1"/>
    <property type="molecule type" value="Genomic_DNA"/>
</dbReference>
<keyword evidence="1" id="KW-0175">Coiled coil</keyword>
<organism evidence="2 3">
    <name type="scientific">Orenia metallireducens</name>
    <dbReference type="NCBI Taxonomy" id="1413210"/>
    <lineage>
        <taxon>Bacteria</taxon>
        <taxon>Bacillati</taxon>
        <taxon>Bacillota</taxon>
        <taxon>Clostridia</taxon>
        <taxon>Halanaerobiales</taxon>
        <taxon>Halobacteroidaceae</taxon>
        <taxon>Orenia</taxon>
    </lineage>
</organism>
<name>A0A285I1P5_9FIRM</name>